<dbReference type="InterPro" id="IPR003593">
    <property type="entry name" value="AAA+_ATPase"/>
</dbReference>
<sequence>MSDTPQLLLAHHLKALRLPTFLREYDKLARQCAAEGVDHVRYLVRLAELELIDRERRMVERRIRLARFPAVKSLDSFDFKAMPSLNKMMVLELARCEYVERRENIIALGNSGTGKTHIALGLGLAACQKGLTVGFITAAALVHELMEARDEKRLLRFQKQLAKYKLLIIDELGFVPLSKTGAELLFEVFSQRYERGSTLLTSNLPFDEWTEVFGSERLTGALLDRLTHHVHILEMNGDSYRLNQSQKRRKSPKT</sequence>
<dbReference type="PANTHER" id="PTHR30050">
    <property type="entry name" value="CHROMOSOMAL REPLICATION INITIATOR PROTEIN DNAA"/>
    <property type="match status" value="1"/>
</dbReference>
<protein>
    <submittedName>
        <fullName evidence="5">Mobile element protein</fullName>
    </submittedName>
</protein>
<organism evidence="5">
    <name type="scientific">hydrothermal vent metagenome</name>
    <dbReference type="NCBI Taxonomy" id="652676"/>
    <lineage>
        <taxon>unclassified sequences</taxon>
        <taxon>metagenomes</taxon>
        <taxon>ecological metagenomes</taxon>
    </lineage>
</organism>
<dbReference type="GO" id="GO:0005524">
    <property type="term" value="F:ATP binding"/>
    <property type="evidence" value="ECO:0007669"/>
    <property type="project" value="UniProtKB-KW"/>
</dbReference>
<evidence type="ECO:0000313" key="5">
    <source>
        <dbReference type="EMBL" id="VAV93219.1"/>
    </source>
</evidence>
<dbReference type="PANTHER" id="PTHR30050:SF4">
    <property type="entry name" value="ATP-BINDING PROTEIN RV3427C IN INSERTION SEQUENCE-RELATED"/>
    <property type="match status" value="1"/>
</dbReference>
<dbReference type="InterPro" id="IPR027417">
    <property type="entry name" value="P-loop_NTPase"/>
</dbReference>
<evidence type="ECO:0000259" key="4">
    <source>
        <dbReference type="SMART" id="SM00382"/>
    </source>
</evidence>
<keyword evidence="2" id="KW-0547">Nucleotide-binding</keyword>
<accession>A0A3B0RMN1</accession>
<evidence type="ECO:0000256" key="2">
    <source>
        <dbReference type="ARBA" id="ARBA00022741"/>
    </source>
</evidence>
<proteinExistence type="inferred from homology"/>
<dbReference type="InterPro" id="IPR047661">
    <property type="entry name" value="IstB"/>
</dbReference>
<evidence type="ECO:0000256" key="3">
    <source>
        <dbReference type="ARBA" id="ARBA00022840"/>
    </source>
</evidence>
<reference evidence="5" key="1">
    <citation type="submission" date="2018-06" db="EMBL/GenBank/DDBJ databases">
        <authorList>
            <person name="Zhirakovskaya E."/>
        </authorList>
    </citation>
    <scope>NUCLEOTIDE SEQUENCE</scope>
</reference>
<evidence type="ECO:0000256" key="1">
    <source>
        <dbReference type="ARBA" id="ARBA00008059"/>
    </source>
</evidence>
<feature type="domain" description="AAA+ ATPase" evidence="4">
    <location>
        <begin position="101"/>
        <end position="236"/>
    </location>
</feature>
<dbReference type="AlphaFoldDB" id="A0A3B0RMN1"/>
<dbReference type="EMBL" id="UOEF01000158">
    <property type="protein sequence ID" value="VAV93219.1"/>
    <property type="molecule type" value="Genomic_DNA"/>
</dbReference>
<dbReference type="CDD" id="cd00009">
    <property type="entry name" value="AAA"/>
    <property type="match status" value="1"/>
</dbReference>
<dbReference type="Pfam" id="PF01695">
    <property type="entry name" value="IstB_IS21"/>
    <property type="match status" value="1"/>
</dbReference>
<gene>
    <name evidence="5" type="ORF">MNBD_ALPHA04-1485</name>
</gene>
<dbReference type="NCBIfam" id="NF038214">
    <property type="entry name" value="IS21_help_AAA"/>
    <property type="match status" value="1"/>
</dbReference>
<dbReference type="GO" id="GO:0006260">
    <property type="term" value="P:DNA replication"/>
    <property type="evidence" value="ECO:0007669"/>
    <property type="project" value="TreeGrafter"/>
</dbReference>
<dbReference type="SUPFAM" id="SSF52540">
    <property type="entry name" value="P-loop containing nucleoside triphosphate hydrolases"/>
    <property type="match status" value="1"/>
</dbReference>
<keyword evidence="3" id="KW-0067">ATP-binding</keyword>
<name>A0A3B0RMN1_9ZZZZ</name>
<dbReference type="InterPro" id="IPR028350">
    <property type="entry name" value="DNAC/IstB-like"/>
</dbReference>
<dbReference type="Gene3D" id="3.40.50.300">
    <property type="entry name" value="P-loop containing nucleotide triphosphate hydrolases"/>
    <property type="match status" value="1"/>
</dbReference>
<dbReference type="PIRSF" id="PIRSF003073">
    <property type="entry name" value="DNAC_TnpB_IstB"/>
    <property type="match status" value="1"/>
</dbReference>
<dbReference type="SMART" id="SM00382">
    <property type="entry name" value="AAA"/>
    <property type="match status" value="1"/>
</dbReference>
<comment type="similarity">
    <text evidence="1">Belongs to the IS21/IS1162 putative ATP-binding protein family.</text>
</comment>
<dbReference type="InterPro" id="IPR002611">
    <property type="entry name" value="IstB_ATP-bd"/>
</dbReference>